<dbReference type="Proteomes" id="UP000186609">
    <property type="component" value="Chromosome"/>
</dbReference>
<evidence type="ECO:0000313" key="3">
    <source>
        <dbReference type="EMBL" id="APW39774.1"/>
    </source>
</evidence>
<keyword evidence="1" id="KW-1133">Transmembrane helix</keyword>
<dbReference type="Pfam" id="PF05433">
    <property type="entry name" value="Rick_17kDa_Anti"/>
    <property type="match status" value="1"/>
</dbReference>
<dbReference type="RefSeq" id="WP_076202418.1">
    <property type="nucleotide sequence ID" value="NZ_CP019236.1"/>
</dbReference>
<keyword evidence="1" id="KW-0472">Membrane</keyword>
<organism evidence="3 4">
    <name type="scientific">Rhodoferax koreensis</name>
    <dbReference type="NCBI Taxonomy" id="1842727"/>
    <lineage>
        <taxon>Bacteria</taxon>
        <taxon>Pseudomonadati</taxon>
        <taxon>Pseudomonadota</taxon>
        <taxon>Betaproteobacteria</taxon>
        <taxon>Burkholderiales</taxon>
        <taxon>Comamonadaceae</taxon>
        <taxon>Rhodoferax</taxon>
    </lineage>
</organism>
<keyword evidence="4" id="KW-1185">Reference proteome</keyword>
<dbReference type="GO" id="GO:0019867">
    <property type="term" value="C:outer membrane"/>
    <property type="evidence" value="ECO:0007669"/>
    <property type="project" value="InterPro"/>
</dbReference>
<dbReference type="STRING" id="1842727.RD110_23350"/>
<accession>A0A1P8K190</accession>
<gene>
    <name evidence="3" type="ORF">RD110_23350</name>
</gene>
<keyword evidence="1" id="KW-0812">Transmembrane</keyword>
<sequence>MTAFTTLKNSLRPLAVAGVTTVLVLSLSACAGMSRRDTNMVVGAGVGAVAGAALAGGALATVGGAAVGAVVGNQIGRK</sequence>
<dbReference type="EMBL" id="CP019236">
    <property type="protein sequence ID" value="APW39774.1"/>
    <property type="molecule type" value="Genomic_DNA"/>
</dbReference>
<feature type="domain" description="Glycine zipper 2TM" evidence="2">
    <location>
        <begin position="41"/>
        <end position="76"/>
    </location>
</feature>
<evidence type="ECO:0000259" key="2">
    <source>
        <dbReference type="Pfam" id="PF05433"/>
    </source>
</evidence>
<protein>
    <recommendedName>
        <fullName evidence="2">Glycine zipper 2TM domain-containing protein</fullName>
    </recommendedName>
</protein>
<dbReference type="KEGG" id="rhy:RD110_23350"/>
<dbReference type="AlphaFoldDB" id="A0A1P8K190"/>
<evidence type="ECO:0000256" key="1">
    <source>
        <dbReference type="SAM" id="Phobius"/>
    </source>
</evidence>
<dbReference type="InterPro" id="IPR008816">
    <property type="entry name" value="Gly_zipper_2TM_dom"/>
</dbReference>
<evidence type="ECO:0000313" key="4">
    <source>
        <dbReference type="Proteomes" id="UP000186609"/>
    </source>
</evidence>
<reference evidence="3 4" key="1">
    <citation type="submission" date="2017-01" db="EMBL/GenBank/DDBJ databases">
        <authorList>
            <person name="Mah S.A."/>
            <person name="Swanson W.J."/>
            <person name="Moy G.W."/>
            <person name="Vacquier V.D."/>
        </authorList>
    </citation>
    <scope>NUCLEOTIDE SEQUENCE [LARGE SCALE GENOMIC DNA]</scope>
    <source>
        <strain evidence="3 4">DCY110</strain>
    </source>
</reference>
<name>A0A1P8K190_9BURK</name>
<feature type="transmembrane region" description="Helical" evidence="1">
    <location>
        <begin position="46"/>
        <end position="71"/>
    </location>
</feature>
<proteinExistence type="predicted"/>